<dbReference type="EMBL" id="RDRA01000006">
    <property type="protein sequence ID" value="RXG96242.1"/>
    <property type="molecule type" value="Genomic_DNA"/>
</dbReference>
<protein>
    <submittedName>
        <fullName evidence="1">Right-handed parallel beta-helix repeat-containing protein</fullName>
    </submittedName>
</protein>
<dbReference type="InterPro" id="IPR011050">
    <property type="entry name" value="Pectin_lyase_fold/virulence"/>
</dbReference>
<dbReference type="SUPFAM" id="SSF51126">
    <property type="entry name" value="Pectin lyase-like"/>
    <property type="match status" value="1"/>
</dbReference>
<organism evidence="1 2">
    <name type="scientific">Bradyrhizobium zhanjiangense</name>
    <dbReference type="NCBI Taxonomy" id="1325107"/>
    <lineage>
        <taxon>Bacteria</taxon>
        <taxon>Pseudomonadati</taxon>
        <taxon>Pseudomonadota</taxon>
        <taxon>Alphaproteobacteria</taxon>
        <taxon>Hyphomicrobiales</taxon>
        <taxon>Nitrobacteraceae</taxon>
        <taxon>Bradyrhizobium</taxon>
    </lineage>
</organism>
<comment type="caution">
    <text evidence="1">The sequence shown here is derived from an EMBL/GenBank/DDBJ whole genome shotgun (WGS) entry which is preliminary data.</text>
</comment>
<accession>A0ABY0DMQ8</accession>
<gene>
    <name evidence="1" type="ORF">EAS62_11570</name>
</gene>
<evidence type="ECO:0000313" key="1">
    <source>
        <dbReference type="EMBL" id="RXG96242.1"/>
    </source>
</evidence>
<dbReference type="RefSeq" id="WP_128939371.1">
    <property type="nucleotide sequence ID" value="NZ_RDRA01000006.1"/>
</dbReference>
<reference evidence="1 2" key="1">
    <citation type="submission" date="2018-10" db="EMBL/GenBank/DDBJ databases">
        <title>Bradyrhizobium sp. nov., isolated from effective nodules of peanut in China.</title>
        <authorList>
            <person name="Li Y."/>
        </authorList>
    </citation>
    <scope>NUCLEOTIDE SEQUENCE [LARGE SCALE GENOMIC DNA]</scope>
    <source>
        <strain evidence="1 2">CCBAU 51781</strain>
    </source>
</reference>
<dbReference type="Proteomes" id="UP000289946">
    <property type="component" value="Unassembled WGS sequence"/>
</dbReference>
<proteinExistence type="predicted"/>
<keyword evidence="2" id="KW-1185">Reference proteome</keyword>
<name>A0ABY0DMQ8_9BRAD</name>
<sequence length="395" mass="41259">MKVGLYMLVASAIYQPQLGIAAGCDTTVNPGEDVSAAVVNAPSGSTVCLNTGTHKKLMLSGVAKSPRVTIRSASGKEAKLAFEIRNGTSGITFDNLTLTLGYIYGSEPHDITISHSDFVENARMVIDGAVHSNILLDGNTHNNSDIPENGFAGRVQLPYGGDLHSGVTIQNSDFIGGCSDGINAGIGVNIYNNRFINIMVGSCPNDPHTDAIQFVGATGSEGPHIKGNYFENNEQVLTAFDRIANATVEDNVFVSGPIGRPWQIEWYSDSNSTIRHNTLLYGANCAFKKVCGQIYLGRKLADPAGRGTIVVDNIATSISLGNGSTAARIDHNLVRIGARAGDTPGSPTFVGGANPATWSGFQLAPNSLGVNSASDGSNLGSRIFDGSASASAEAH</sequence>
<evidence type="ECO:0000313" key="2">
    <source>
        <dbReference type="Proteomes" id="UP000289946"/>
    </source>
</evidence>
<dbReference type="PROSITE" id="PS51257">
    <property type="entry name" value="PROKAR_LIPOPROTEIN"/>
    <property type="match status" value="1"/>
</dbReference>